<evidence type="ECO:0000313" key="4">
    <source>
        <dbReference type="Proteomes" id="UP001307849"/>
    </source>
</evidence>
<feature type="compositionally biased region" description="Basic and acidic residues" evidence="1">
    <location>
        <begin position="93"/>
        <end position="107"/>
    </location>
</feature>
<dbReference type="Proteomes" id="UP001307849">
    <property type="component" value="Unassembled WGS sequence"/>
</dbReference>
<sequence>MLPQLPNELIRTVLSHLPRRDLSNVAPCSRLLHSLVIPMLYSNIELSVANRFNKELGIYKNLVDPRLMQLLVHDERKYGKYVRRIRVVPGESDTPKVELENKTEVDYHSSPSAPSMGRGETGSGLGCEEVSSQGHEGVSGIDEGSEEGIEEDKHKGEGDQSEEEEADNRDDDGDESEDEGGNEEREEESERASEESSLVVKPRLGDIDSAISIANQILSIMEIGDSPLTSFKWFLHIDISPNFFQKLVEGPGNKLSTLEILSYGYYLPSHKLPEGSLPCLRKLIVKGVHSPQRVAELHYILRASPGLQSFGFAVGEEVTSEFDSGFRFNASEIVGIGLENEDFGWEKQPANWIDFIETCIFKNLQKLPIKELKIEGIELTSEMAKILPLESLRHISLSGIESSSHFIEGIDTQRLQLETFNIAYERIGEVCVIRKFIGDLRPGLRHLGFRCSAWEVDYDDFDQTLELEYPGLFSLPEEFTERQKDTLETLIFNLLIFGWQGRRVIPSHNFELSSEFFKLTEVSLPLLMTKTRSKKRLPNGPIPGPHKDFWTLMPISLNGISRLRNIHTLTLNPVATEYRADFVETIYETDIHFREWVDMYEEYLIKYVDELVGAYADEYGQAFGLARQPPLDWIFVVGGETCDLEVGFRMEWSHADGGLKYDSQTTMLSGSEARELIKTEDMRFRKFSNI</sequence>
<dbReference type="InterPro" id="IPR001810">
    <property type="entry name" value="F-box_dom"/>
</dbReference>
<gene>
    <name evidence="3" type="ORF">TWF506_000277</name>
</gene>
<feature type="domain" description="F-box" evidence="2">
    <location>
        <begin position="1"/>
        <end position="44"/>
    </location>
</feature>
<evidence type="ECO:0000256" key="1">
    <source>
        <dbReference type="SAM" id="MobiDB-lite"/>
    </source>
</evidence>
<dbReference type="AlphaFoldDB" id="A0AAN8NL56"/>
<dbReference type="PROSITE" id="PS50181">
    <property type="entry name" value="FBOX"/>
    <property type="match status" value="1"/>
</dbReference>
<dbReference type="InterPro" id="IPR036047">
    <property type="entry name" value="F-box-like_dom_sf"/>
</dbReference>
<comment type="caution">
    <text evidence="3">The sequence shown here is derived from an EMBL/GenBank/DDBJ whole genome shotgun (WGS) entry which is preliminary data.</text>
</comment>
<name>A0AAN8NL56_9PEZI</name>
<dbReference type="SUPFAM" id="SSF81383">
    <property type="entry name" value="F-box domain"/>
    <property type="match status" value="1"/>
</dbReference>
<feature type="region of interest" description="Disordered" evidence="1">
    <location>
        <begin position="93"/>
        <end position="200"/>
    </location>
</feature>
<evidence type="ECO:0000259" key="2">
    <source>
        <dbReference type="PROSITE" id="PS50181"/>
    </source>
</evidence>
<accession>A0AAN8NL56</accession>
<feature type="compositionally biased region" description="Acidic residues" evidence="1">
    <location>
        <begin position="159"/>
        <end position="187"/>
    </location>
</feature>
<dbReference type="Pfam" id="PF00646">
    <property type="entry name" value="F-box"/>
    <property type="match status" value="1"/>
</dbReference>
<organism evidence="3 4">
    <name type="scientific">Arthrobotrys conoides</name>
    <dbReference type="NCBI Taxonomy" id="74498"/>
    <lineage>
        <taxon>Eukaryota</taxon>
        <taxon>Fungi</taxon>
        <taxon>Dikarya</taxon>
        <taxon>Ascomycota</taxon>
        <taxon>Pezizomycotina</taxon>
        <taxon>Orbiliomycetes</taxon>
        <taxon>Orbiliales</taxon>
        <taxon>Orbiliaceae</taxon>
        <taxon>Arthrobotrys</taxon>
    </lineage>
</organism>
<evidence type="ECO:0000313" key="3">
    <source>
        <dbReference type="EMBL" id="KAK6519985.1"/>
    </source>
</evidence>
<keyword evidence="4" id="KW-1185">Reference proteome</keyword>
<dbReference type="EMBL" id="JAVHJM010000001">
    <property type="protein sequence ID" value="KAK6519985.1"/>
    <property type="molecule type" value="Genomic_DNA"/>
</dbReference>
<reference evidence="3 4" key="1">
    <citation type="submission" date="2019-10" db="EMBL/GenBank/DDBJ databases">
        <authorList>
            <person name="Palmer J.M."/>
        </authorList>
    </citation>
    <scope>NUCLEOTIDE SEQUENCE [LARGE SCALE GENOMIC DNA]</scope>
    <source>
        <strain evidence="3 4">TWF506</strain>
    </source>
</reference>
<protein>
    <recommendedName>
        <fullName evidence="2">F-box domain-containing protein</fullName>
    </recommendedName>
</protein>
<proteinExistence type="predicted"/>